<reference evidence="1 2" key="1">
    <citation type="submission" date="2019-02" db="EMBL/GenBank/DDBJ databases">
        <title>Deep-cultivation of Planctomycetes and their phenomic and genomic characterization uncovers novel biology.</title>
        <authorList>
            <person name="Wiegand S."/>
            <person name="Jogler M."/>
            <person name="Boedeker C."/>
            <person name="Pinto D."/>
            <person name="Vollmers J."/>
            <person name="Rivas-Marin E."/>
            <person name="Kohn T."/>
            <person name="Peeters S.H."/>
            <person name="Heuer A."/>
            <person name="Rast P."/>
            <person name="Oberbeckmann S."/>
            <person name="Bunk B."/>
            <person name="Jeske O."/>
            <person name="Meyerdierks A."/>
            <person name="Storesund J.E."/>
            <person name="Kallscheuer N."/>
            <person name="Luecker S."/>
            <person name="Lage O.M."/>
            <person name="Pohl T."/>
            <person name="Merkel B.J."/>
            <person name="Hornburger P."/>
            <person name="Mueller R.-W."/>
            <person name="Bruemmer F."/>
            <person name="Labrenz M."/>
            <person name="Spormann A.M."/>
            <person name="Op den Camp H."/>
            <person name="Overmann J."/>
            <person name="Amann R."/>
            <person name="Jetten M.S.M."/>
            <person name="Mascher T."/>
            <person name="Medema M.H."/>
            <person name="Devos D.P."/>
            <person name="Kaster A.-K."/>
            <person name="Ovreas L."/>
            <person name="Rohde M."/>
            <person name="Galperin M.Y."/>
            <person name="Jogler C."/>
        </authorList>
    </citation>
    <scope>NUCLEOTIDE SEQUENCE [LARGE SCALE GENOMIC DNA]</scope>
    <source>
        <strain evidence="1 2">Mal52</strain>
    </source>
</reference>
<keyword evidence="2" id="KW-1185">Reference proteome</keyword>
<dbReference type="EMBL" id="CP036276">
    <property type="protein sequence ID" value="QDU46102.1"/>
    <property type="molecule type" value="Genomic_DNA"/>
</dbReference>
<dbReference type="PANTHER" id="PTHR43628:SF1">
    <property type="entry name" value="CHITIN SYNTHASE REGULATORY FACTOR 2-RELATED"/>
    <property type="match status" value="1"/>
</dbReference>
<evidence type="ECO:0000313" key="1">
    <source>
        <dbReference type="EMBL" id="QDU46102.1"/>
    </source>
</evidence>
<dbReference type="SUPFAM" id="SSF81901">
    <property type="entry name" value="HCP-like"/>
    <property type="match status" value="2"/>
</dbReference>
<evidence type="ECO:0000313" key="2">
    <source>
        <dbReference type="Proteomes" id="UP000319383"/>
    </source>
</evidence>
<dbReference type="RefSeq" id="WP_145378625.1">
    <property type="nucleotide sequence ID" value="NZ_CP036276.1"/>
</dbReference>
<organism evidence="1 2">
    <name type="scientific">Symmachiella dynata</name>
    <dbReference type="NCBI Taxonomy" id="2527995"/>
    <lineage>
        <taxon>Bacteria</taxon>
        <taxon>Pseudomonadati</taxon>
        <taxon>Planctomycetota</taxon>
        <taxon>Planctomycetia</taxon>
        <taxon>Planctomycetales</taxon>
        <taxon>Planctomycetaceae</taxon>
        <taxon>Symmachiella</taxon>
    </lineage>
</organism>
<dbReference type="SMART" id="SM00671">
    <property type="entry name" value="SEL1"/>
    <property type="match status" value="6"/>
</dbReference>
<dbReference type="AlphaFoldDB" id="A0A517ZUE9"/>
<dbReference type="Pfam" id="PF08238">
    <property type="entry name" value="Sel1"/>
    <property type="match status" value="6"/>
</dbReference>
<dbReference type="KEGG" id="sdyn:Mal52_45990"/>
<dbReference type="InterPro" id="IPR006597">
    <property type="entry name" value="Sel1-like"/>
</dbReference>
<name>A0A517ZUE9_9PLAN</name>
<dbReference type="PANTHER" id="PTHR43628">
    <property type="entry name" value="ACTIVATOR OF C KINASE PROTEIN 1-RELATED"/>
    <property type="match status" value="1"/>
</dbReference>
<dbReference type="InterPro" id="IPR052945">
    <property type="entry name" value="Mitotic_Regulator"/>
</dbReference>
<dbReference type="GO" id="GO:0008800">
    <property type="term" value="F:beta-lactamase activity"/>
    <property type="evidence" value="ECO:0007669"/>
    <property type="project" value="UniProtKB-EC"/>
</dbReference>
<keyword evidence="1" id="KW-0378">Hydrolase</keyword>
<gene>
    <name evidence="1" type="primary">hcpC</name>
    <name evidence="1" type="ORF">Mal52_45990</name>
</gene>
<proteinExistence type="predicted"/>
<dbReference type="Proteomes" id="UP000319383">
    <property type="component" value="Chromosome"/>
</dbReference>
<protein>
    <submittedName>
        <fullName evidence="1">Beta-lactamase HcpC</fullName>
        <ecNumber evidence="1">3.5.2.6</ecNumber>
    </submittedName>
</protein>
<accession>A0A517ZUE9</accession>
<dbReference type="InterPro" id="IPR011990">
    <property type="entry name" value="TPR-like_helical_dom_sf"/>
</dbReference>
<dbReference type="EC" id="3.5.2.6" evidence="1"/>
<dbReference type="Gene3D" id="1.25.40.10">
    <property type="entry name" value="Tetratricopeptide repeat domain"/>
    <property type="match status" value="3"/>
</dbReference>
<sequence length="308" mass="34548">MRQEMLDHNYELADGYRREEGRPDNYRHAIALCREGDAADDPRFTNMLGYFSEHGFGVKQDESKALKYYERAAGLGLAIAKYNCGVMYAERGAQERAVASWREAAEMDETYSMLKLGWAYEHGLGVPQNCAESVQYYETAAEHKNALGALELIRLMREEKGIEKNISRMVELLDLAREQDHPDAWLETGLMYDNGDLPAENQRNEAMSYFEKAAELGSTVAQEWCGERYAMGIRDVKRDITKGIGFLKQAAAAGRPRAKYVLACLHASGEGVTQDYEIAFQLCQEAAETGEPAAQKMLAMMHNDGLGL</sequence>